<dbReference type="AlphaFoldDB" id="A0A7V4XR38"/>
<dbReference type="PANTHER" id="PTHR38471">
    <property type="entry name" value="FOUR HELIX BUNDLE PROTEIN"/>
    <property type="match status" value="1"/>
</dbReference>
<evidence type="ECO:0000313" key="1">
    <source>
        <dbReference type="EMBL" id="HGY93560.1"/>
    </source>
</evidence>
<dbReference type="NCBIfam" id="TIGR02436">
    <property type="entry name" value="four helix bundle protein"/>
    <property type="match status" value="1"/>
</dbReference>
<organism evidence="1">
    <name type="scientific">Acidobacterium capsulatum</name>
    <dbReference type="NCBI Taxonomy" id="33075"/>
    <lineage>
        <taxon>Bacteria</taxon>
        <taxon>Pseudomonadati</taxon>
        <taxon>Acidobacteriota</taxon>
        <taxon>Terriglobia</taxon>
        <taxon>Terriglobales</taxon>
        <taxon>Acidobacteriaceae</taxon>
        <taxon>Acidobacterium</taxon>
    </lineage>
</organism>
<dbReference type="CDD" id="cd16377">
    <property type="entry name" value="23S_rRNA_IVP_like"/>
    <property type="match status" value="1"/>
</dbReference>
<reference evidence="1" key="1">
    <citation type="journal article" date="2020" name="mSystems">
        <title>Genome- and Community-Level Interaction Insights into Carbon Utilization and Element Cycling Functions of Hydrothermarchaeota in Hydrothermal Sediment.</title>
        <authorList>
            <person name="Zhou Z."/>
            <person name="Liu Y."/>
            <person name="Xu W."/>
            <person name="Pan J."/>
            <person name="Luo Z.H."/>
            <person name="Li M."/>
        </authorList>
    </citation>
    <scope>NUCLEOTIDE SEQUENCE [LARGE SCALE GENOMIC DNA]</scope>
    <source>
        <strain evidence="1">SpSt-855</strain>
    </source>
</reference>
<protein>
    <submittedName>
        <fullName evidence="1">Four helix bundle protein</fullName>
    </submittedName>
</protein>
<dbReference type="NCBIfam" id="NF008911">
    <property type="entry name" value="PRK12275.1-2"/>
    <property type="match status" value="1"/>
</dbReference>
<sequence length="122" mass="14013">MKVKQFRDLLVWQKSMALAREIYRITRKFPKDEMFGLTSQMRRAAVSISSNIAEGQGQLTDKSFCLFLTRARGSLYELETQSELAESLGMMEKTELEQILSSCKEIGRMLHGLLNSMKEDAR</sequence>
<dbReference type="Gene3D" id="1.20.1440.60">
    <property type="entry name" value="23S rRNA-intervening sequence"/>
    <property type="match status" value="1"/>
</dbReference>
<dbReference type="Pfam" id="PF05635">
    <property type="entry name" value="23S_rRNA_IVP"/>
    <property type="match status" value="1"/>
</dbReference>
<gene>
    <name evidence="1" type="ORF">ENW50_02560</name>
</gene>
<dbReference type="InterPro" id="IPR036583">
    <property type="entry name" value="23S_rRNA_IVS_sf"/>
</dbReference>
<name>A0A7V4XR38_9BACT</name>
<dbReference type="PANTHER" id="PTHR38471:SF2">
    <property type="entry name" value="FOUR HELIX BUNDLE PROTEIN"/>
    <property type="match status" value="1"/>
</dbReference>
<dbReference type="SUPFAM" id="SSF158446">
    <property type="entry name" value="IVS-encoded protein-like"/>
    <property type="match status" value="1"/>
</dbReference>
<comment type="caution">
    <text evidence="1">The sequence shown here is derived from an EMBL/GenBank/DDBJ whole genome shotgun (WGS) entry which is preliminary data.</text>
</comment>
<proteinExistence type="predicted"/>
<accession>A0A7V4XR38</accession>
<dbReference type="InterPro" id="IPR012657">
    <property type="entry name" value="23S_rRNA-intervening_sequence"/>
</dbReference>
<dbReference type="EMBL" id="DTKL01000015">
    <property type="protein sequence ID" value="HGY93560.1"/>
    <property type="molecule type" value="Genomic_DNA"/>
</dbReference>